<dbReference type="EMBL" id="JAQQDW010000001">
    <property type="protein sequence ID" value="MFM0101957.1"/>
    <property type="molecule type" value="Genomic_DNA"/>
</dbReference>
<organism evidence="1 2">
    <name type="scientific">Paraburkholderia rhynchosiae</name>
    <dbReference type="NCBI Taxonomy" id="487049"/>
    <lineage>
        <taxon>Bacteria</taxon>
        <taxon>Pseudomonadati</taxon>
        <taxon>Pseudomonadota</taxon>
        <taxon>Betaproteobacteria</taxon>
        <taxon>Burkholderiales</taxon>
        <taxon>Burkholderiaceae</taxon>
        <taxon>Paraburkholderia</taxon>
    </lineage>
</organism>
<evidence type="ECO:0000313" key="1">
    <source>
        <dbReference type="EMBL" id="MFM0101957.1"/>
    </source>
</evidence>
<accession>A0ACC7N313</accession>
<reference evidence="1 2" key="1">
    <citation type="journal article" date="2024" name="Chem. Sci.">
        <title>Discovery of megapolipeptins by genome mining of a Burkholderiales bacteria collection.</title>
        <authorList>
            <person name="Paulo B.S."/>
            <person name="Recchia M.J.J."/>
            <person name="Lee S."/>
            <person name="Fergusson C.H."/>
            <person name="Romanowski S.B."/>
            <person name="Hernandez A."/>
            <person name="Krull N."/>
            <person name="Liu D.Y."/>
            <person name="Cavanagh H."/>
            <person name="Bos A."/>
            <person name="Gray C.A."/>
            <person name="Murphy B.T."/>
            <person name="Linington R.G."/>
            <person name="Eustaquio A.S."/>
        </authorList>
    </citation>
    <scope>NUCLEOTIDE SEQUENCE [LARGE SCALE GENOMIC DNA]</scope>
    <source>
        <strain evidence="1 2">RL18-126-BIB-B</strain>
    </source>
</reference>
<comment type="caution">
    <text evidence="1">The sequence shown here is derived from an EMBL/GenBank/DDBJ whole genome shotgun (WGS) entry which is preliminary data.</text>
</comment>
<keyword evidence="2" id="KW-1185">Reference proteome</keyword>
<name>A0ACC7N313_9BURK</name>
<gene>
    <name evidence="1" type="ORF">PQR01_00215</name>
</gene>
<evidence type="ECO:0000313" key="2">
    <source>
        <dbReference type="Proteomes" id="UP001629235"/>
    </source>
</evidence>
<protein>
    <submittedName>
        <fullName evidence="1">Uncharacterized protein</fullName>
    </submittedName>
</protein>
<dbReference type="Proteomes" id="UP001629235">
    <property type="component" value="Unassembled WGS sequence"/>
</dbReference>
<sequence>MTVEQHLWQALRQIRSADLSPVDRELLRPAFAALDGGQVIAIPDRVVARIRDIAARTPKQ</sequence>
<proteinExistence type="predicted"/>